<feature type="compositionally biased region" description="Basic residues" evidence="3">
    <location>
        <begin position="229"/>
        <end position="244"/>
    </location>
</feature>
<keyword evidence="6" id="KW-1185">Reference proteome</keyword>
<feature type="compositionally biased region" description="Polar residues" evidence="3">
    <location>
        <begin position="155"/>
        <end position="181"/>
    </location>
</feature>
<dbReference type="SMART" id="SM00239">
    <property type="entry name" value="C2"/>
    <property type="match status" value="1"/>
</dbReference>
<evidence type="ECO:0000256" key="3">
    <source>
        <dbReference type="SAM" id="MobiDB-lite"/>
    </source>
</evidence>
<reference evidence="5 6" key="2">
    <citation type="submission" date="2018-11" db="EMBL/GenBank/DDBJ databases">
        <authorList>
            <consortium name="Pathogen Informatics"/>
        </authorList>
    </citation>
    <scope>NUCLEOTIDE SEQUENCE [LARGE SCALE GENOMIC DNA]</scope>
    <source>
        <strain evidence="5 6">Egypt</strain>
    </source>
</reference>
<dbReference type="PANTHER" id="PTHR12157">
    <property type="entry name" value="REGULATING SYNAPTIC MEMBRANE EXOCYTOSIS PROTEIN"/>
    <property type="match status" value="1"/>
</dbReference>
<dbReference type="GO" id="GO:0048167">
    <property type="term" value="P:regulation of synaptic plasticity"/>
    <property type="evidence" value="ECO:0007669"/>
    <property type="project" value="TreeGrafter"/>
</dbReference>
<dbReference type="WBParaSite" id="ECPE_0000661801-mRNA-1">
    <property type="protein sequence ID" value="ECPE_0000661801-mRNA-1"/>
    <property type="gene ID" value="ECPE_0000661801"/>
</dbReference>
<accession>A0A183AI20</accession>
<feature type="region of interest" description="Disordered" evidence="3">
    <location>
        <begin position="342"/>
        <end position="490"/>
    </location>
</feature>
<feature type="compositionally biased region" description="Polar residues" evidence="3">
    <location>
        <begin position="420"/>
        <end position="429"/>
    </location>
</feature>
<dbReference type="PROSITE" id="PS50004">
    <property type="entry name" value="C2"/>
    <property type="match status" value="1"/>
</dbReference>
<dbReference type="Pfam" id="PF00168">
    <property type="entry name" value="C2"/>
    <property type="match status" value="1"/>
</dbReference>
<feature type="region of interest" description="Disordered" evidence="3">
    <location>
        <begin position="155"/>
        <end position="191"/>
    </location>
</feature>
<dbReference type="Gene3D" id="2.60.40.150">
    <property type="entry name" value="C2 domain"/>
    <property type="match status" value="1"/>
</dbReference>
<evidence type="ECO:0000259" key="4">
    <source>
        <dbReference type="PROSITE" id="PS50004"/>
    </source>
</evidence>
<sequence length="577" mass="62026">MPVTERCATVSGQRTPDQSCQPIRSRAVQTEAVRRQEYKQLSLWFDLDKSQLVVHLLCARDLIPTPQAVATVSTVCNSYCRIRLLPGRDDSTLKYSKLVARTNHPRWNQQFLFADYTEDEIAQHDLELTVWNCALSSNEQTLMGEVIGSMTGYESQMRQDSSRMQLASSNEGATLTGQSTDGRGKSEYMDTGLTRSGDYSDIDDKTYGTAAAAAAAHYSSMLGSSGGPSHHRGRTRRGHSRHVPSRPDYGPEELMAHSDVSELSDISELSRMSLHTSQSEKGRFHSTSSRLSPGGHYPGLQYTSGSGVGGGGGGIGGSGATMGGGSAGGGGVGRLPVELHQQISPESSSKSDRPQEPDDTSDDFSLRQRRLATGQRDEGRLAKESSSSECGSGMVMSSMGSGGAMGTMYGKSGIGMKDTPGSSQMSGPTSRGDGRKPRPSIGHKFSTVLGRSHKSSSTSNLDKKTRTSFQRSEEVLPSTDTQFDEMSSGDARRGRLQTQLSLRSGKTEIMGAGDGGDLDSCTTQLELKGMVIICMGICAPKQGLKQLQHDWCYAPELVPELSGIFSTDFGLWHIDPV</sequence>
<dbReference type="GO" id="GO:0044325">
    <property type="term" value="F:transmembrane transporter binding"/>
    <property type="evidence" value="ECO:0007669"/>
    <property type="project" value="TreeGrafter"/>
</dbReference>
<reference evidence="7" key="1">
    <citation type="submission" date="2016-06" db="UniProtKB">
        <authorList>
            <consortium name="WormBaseParasite"/>
        </authorList>
    </citation>
    <scope>IDENTIFICATION</scope>
</reference>
<protein>
    <submittedName>
        <fullName evidence="7">C2 domain-containing protein</fullName>
    </submittedName>
</protein>
<dbReference type="GO" id="GO:0031267">
    <property type="term" value="F:small GTPase binding"/>
    <property type="evidence" value="ECO:0007669"/>
    <property type="project" value="InterPro"/>
</dbReference>
<dbReference type="EMBL" id="UZAN01043621">
    <property type="protein sequence ID" value="VDP78817.1"/>
    <property type="molecule type" value="Genomic_DNA"/>
</dbReference>
<keyword evidence="1" id="KW-0770">Synapse</keyword>
<organism evidence="7">
    <name type="scientific">Echinostoma caproni</name>
    <dbReference type="NCBI Taxonomy" id="27848"/>
    <lineage>
        <taxon>Eukaryota</taxon>
        <taxon>Metazoa</taxon>
        <taxon>Spiralia</taxon>
        <taxon>Lophotrochozoa</taxon>
        <taxon>Platyhelminthes</taxon>
        <taxon>Trematoda</taxon>
        <taxon>Digenea</taxon>
        <taxon>Plagiorchiida</taxon>
        <taxon>Echinostomata</taxon>
        <taxon>Echinostomatoidea</taxon>
        <taxon>Echinostomatidae</taxon>
        <taxon>Echinostoma</taxon>
    </lineage>
</organism>
<feature type="compositionally biased region" description="Low complexity" evidence="3">
    <location>
        <begin position="385"/>
        <end position="399"/>
    </location>
</feature>
<evidence type="ECO:0000256" key="1">
    <source>
        <dbReference type="ARBA" id="ARBA00023018"/>
    </source>
</evidence>
<evidence type="ECO:0000313" key="5">
    <source>
        <dbReference type="EMBL" id="VDP78817.1"/>
    </source>
</evidence>
<dbReference type="InterPro" id="IPR000008">
    <property type="entry name" value="C2_dom"/>
</dbReference>
<evidence type="ECO:0000313" key="6">
    <source>
        <dbReference type="Proteomes" id="UP000272942"/>
    </source>
</evidence>
<dbReference type="GO" id="GO:0048791">
    <property type="term" value="P:calcium ion-regulated exocytosis of neurotransmitter"/>
    <property type="evidence" value="ECO:0007669"/>
    <property type="project" value="TreeGrafter"/>
</dbReference>
<name>A0A183AI20_9TREM</name>
<dbReference type="GO" id="GO:0048788">
    <property type="term" value="C:cytoskeleton of presynaptic active zone"/>
    <property type="evidence" value="ECO:0007669"/>
    <property type="project" value="TreeGrafter"/>
</dbReference>
<dbReference type="InterPro" id="IPR035892">
    <property type="entry name" value="C2_domain_sf"/>
</dbReference>
<proteinExistence type="predicted"/>
<dbReference type="OrthoDB" id="420032at2759"/>
<dbReference type="Proteomes" id="UP000272942">
    <property type="component" value="Unassembled WGS sequence"/>
</dbReference>
<dbReference type="GO" id="GO:0042734">
    <property type="term" value="C:presynaptic membrane"/>
    <property type="evidence" value="ECO:0007669"/>
    <property type="project" value="TreeGrafter"/>
</dbReference>
<dbReference type="InterPro" id="IPR039032">
    <property type="entry name" value="Rim-like"/>
</dbReference>
<dbReference type="AlphaFoldDB" id="A0A183AI20"/>
<gene>
    <name evidence="5" type="ORF">ECPE_LOCUS6605</name>
</gene>
<dbReference type="PANTHER" id="PTHR12157:SF21">
    <property type="entry name" value="RAB3 INTERACTING MOLECULE, ISOFORM F"/>
    <property type="match status" value="1"/>
</dbReference>
<feature type="region of interest" description="Disordered" evidence="3">
    <location>
        <begin position="273"/>
        <end position="305"/>
    </location>
</feature>
<feature type="region of interest" description="Disordered" evidence="3">
    <location>
        <begin position="221"/>
        <end position="253"/>
    </location>
</feature>
<dbReference type="GO" id="GO:0050806">
    <property type="term" value="P:positive regulation of synaptic transmission"/>
    <property type="evidence" value="ECO:0007669"/>
    <property type="project" value="TreeGrafter"/>
</dbReference>
<dbReference type="SUPFAM" id="SSF49562">
    <property type="entry name" value="C2 domain (Calcium/lipid-binding domain, CaLB)"/>
    <property type="match status" value="1"/>
</dbReference>
<dbReference type="GO" id="GO:0042391">
    <property type="term" value="P:regulation of membrane potential"/>
    <property type="evidence" value="ECO:0007669"/>
    <property type="project" value="TreeGrafter"/>
</dbReference>
<evidence type="ECO:0000256" key="2">
    <source>
        <dbReference type="ARBA" id="ARBA00034103"/>
    </source>
</evidence>
<evidence type="ECO:0000313" key="7">
    <source>
        <dbReference type="WBParaSite" id="ECPE_0000661801-mRNA-1"/>
    </source>
</evidence>
<comment type="subcellular location">
    <subcellularLocation>
        <location evidence="2">Synapse</location>
    </subcellularLocation>
</comment>
<feature type="domain" description="C2" evidence="4">
    <location>
        <begin position="35"/>
        <end position="163"/>
    </location>
</feature>